<evidence type="ECO:0000259" key="1">
    <source>
        <dbReference type="Pfam" id="PF01323"/>
    </source>
</evidence>
<feature type="domain" description="DSBA-like thioredoxin" evidence="1">
    <location>
        <begin position="10"/>
        <end position="187"/>
    </location>
</feature>
<dbReference type="PANTHER" id="PTHR13887">
    <property type="entry name" value="GLUTATHIONE S-TRANSFERASE KAPPA"/>
    <property type="match status" value="1"/>
</dbReference>
<organism evidence="2 3">
    <name type="scientific">Achromobacter insolitus</name>
    <dbReference type="NCBI Taxonomy" id="217204"/>
    <lineage>
        <taxon>Bacteria</taxon>
        <taxon>Pseudomonadati</taxon>
        <taxon>Pseudomonadota</taxon>
        <taxon>Betaproteobacteria</taxon>
        <taxon>Burkholderiales</taxon>
        <taxon>Alcaligenaceae</taxon>
        <taxon>Achromobacter</taxon>
    </lineage>
</organism>
<sequence>MKSATLHYLYDPFCGWCYAAAPMLSAAQTVDGIEIEPHGFGMLSGDNARWMAADWRDFVRPHEQRITALSGQTFGEPYVEGVQQSEDVRLDSSPPIVAMLAAQSLGNEGLNLVKRLQVAYYQEGRPIAEFPVLLEMAKEIGLDGDEFTRAFKAISEEKVTSHLDATRQMLQAMQSQGVPGFALEANGSLHVLPFGRYLGRPERFKQELETLLQDTSNKGG</sequence>
<dbReference type="InterPro" id="IPR001853">
    <property type="entry name" value="DSBA-like_thioredoxin_dom"/>
</dbReference>
<dbReference type="Gene3D" id="3.40.30.10">
    <property type="entry name" value="Glutaredoxin"/>
    <property type="match status" value="1"/>
</dbReference>
<gene>
    <name evidence="2" type="ORF">LMG6000_00457</name>
</gene>
<evidence type="ECO:0000313" key="3">
    <source>
        <dbReference type="Proteomes" id="UP000494183"/>
    </source>
</evidence>
<keyword evidence="3" id="KW-1185">Reference proteome</keyword>
<name>A0A6S7EVP3_9BURK</name>
<dbReference type="PANTHER" id="PTHR13887:SF51">
    <property type="entry name" value="DSBA FAMILY PROTEIN"/>
    <property type="match status" value="1"/>
</dbReference>
<reference evidence="2 3" key="1">
    <citation type="submission" date="2020-04" db="EMBL/GenBank/DDBJ databases">
        <authorList>
            <person name="De Canck E."/>
        </authorList>
    </citation>
    <scope>NUCLEOTIDE SEQUENCE [LARGE SCALE GENOMIC DNA]</scope>
    <source>
        <strain evidence="2 3">LMG 6000</strain>
    </source>
</reference>
<dbReference type="CDD" id="cd03025">
    <property type="entry name" value="DsbA_FrnE_like"/>
    <property type="match status" value="1"/>
</dbReference>
<dbReference type="AlphaFoldDB" id="A0A6S7EVP3"/>
<dbReference type="GO" id="GO:0016491">
    <property type="term" value="F:oxidoreductase activity"/>
    <property type="evidence" value="ECO:0007669"/>
    <property type="project" value="InterPro"/>
</dbReference>
<dbReference type="EMBL" id="CADILH010000001">
    <property type="protein sequence ID" value="CAB3929405.1"/>
    <property type="molecule type" value="Genomic_DNA"/>
</dbReference>
<dbReference type="SUPFAM" id="SSF52833">
    <property type="entry name" value="Thioredoxin-like"/>
    <property type="match status" value="1"/>
</dbReference>
<proteinExistence type="predicted"/>
<dbReference type="InterPro" id="IPR036249">
    <property type="entry name" value="Thioredoxin-like_sf"/>
</dbReference>
<accession>A0A6S7EVP3</accession>
<protein>
    <recommendedName>
        <fullName evidence="1">DSBA-like thioredoxin domain-containing protein</fullName>
    </recommendedName>
</protein>
<dbReference type="Pfam" id="PF01323">
    <property type="entry name" value="DSBA"/>
    <property type="match status" value="1"/>
</dbReference>
<dbReference type="Proteomes" id="UP000494183">
    <property type="component" value="Unassembled WGS sequence"/>
</dbReference>
<evidence type="ECO:0000313" key="2">
    <source>
        <dbReference type="EMBL" id="CAB3929405.1"/>
    </source>
</evidence>